<organism evidence="5 6">
    <name type="scientific">Helicobacter ganmani</name>
    <dbReference type="NCBI Taxonomy" id="60246"/>
    <lineage>
        <taxon>Bacteria</taxon>
        <taxon>Pseudomonadati</taxon>
        <taxon>Campylobacterota</taxon>
        <taxon>Epsilonproteobacteria</taxon>
        <taxon>Campylobacterales</taxon>
        <taxon>Helicobacteraceae</taxon>
        <taxon>Helicobacter</taxon>
    </lineage>
</organism>
<feature type="domain" description="3-octaprenyl-4-hydroxybenzoate carboxy-lyase-like N-terminal" evidence="3">
    <location>
        <begin position="5"/>
        <end position="89"/>
    </location>
</feature>
<protein>
    <submittedName>
        <fullName evidence="5">Menaquinone biosynthesis decarboxylase</fullName>
    </submittedName>
</protein>
<dbReference type="InterPro" id="IPR022390">
    <property type="entry name" value="HBDC"/>
</dbReference>
<comment type="caution">
    <text evidence="5">The sequence shown here is derived from an EMBL/GenBank/DDBJ whole genome shotgun (WGS) entry which is preliminary data.</text>
</comment>
<dbReference type="GO" id="GO:0008694">
    <property type="term" value="F:4-hydroxy-3-polyprenylbenzoate decarboxylase activity"/>
    <property type="evidence" value="ECO:0007669"/>
    <property type="project" value="TreeGrafter"/>
</dbReference>
<feature type="domain" description="3-octaprenyl-4-hydroxybenzoate carboxy-lyase-like C-terminal" evidence="4">
    <location>
        <begin position="324"/>
        <end position="445"/>
    </location>
</feature>
<proteinExistence type="inferred from homology"/>
<evidence type="ECO:0000259" key="2">
    <source>
        <dbReference type="Pfam" id="PF01977"/>
    </source>
</evidence>
<dbReference type="RefSeq" id="WP_115552234.1">
    <property type="nucleotide sequence ID" value="NZ_CAOOSM010000003.1"/>
</dbReference>
<evidence type="ECO:0000259" key="3">
    <source>
        <dbReference type="Pfam" id="PF20695"/>
    </source>
</evidence>
<dbReference type="GO" id="GO:0005829">
    <property type="term" value="C:cytosol"/>
    <property type="evidence" value="ECO:0007669"/>
    <property type="project" value="TreeGrafter"/>
</dbReference>
<dbReference type="GeneID" id="82536388"/>
<dbReference type="InterPro" id="IPR048304">
    <property type="entry name" value="UbiD_Rift_dom"/>
</dbReference>
<dbReference type="AlphaFoldDB" id="A0A3D8I9H8"/>
<dbReference type="InterPro" id="IPR002830">
    <property type="entry name" value="UbiD"/>
</dbReference>
<dbReference type="GO" id="GO:0006744">
    <property type="term" value="P:ubiquinone biosynthetic process"/>
    <property type="evidence" value="ECO:0007669"/>
    <property type="project" value="TreeGrafter"/>
</dbReference>
<dbReference type="Pfam" id="PF01977">
    <property type="entry name" value="UbiD"/>
    <property type="match status" value="1"/>
</dbReference>
<dbReference type="Pfam" id="PF20695">
    <property type="entry name" value="UbiD_N"/>
    <property type="match status" value="1"/>
</dbReference>
<dbReference type="Proteomes" id="UP000256650">
    <property type="component" value="Unassembled WGS sequence"/>
</dbReference>
<dbReference type="Gene3D" id="3.40.1670.10">
    <property type="entry name" value="UbiD C-terminal domain-like"/>
    <property type="match status" value="1"/>
</dbReference>
<comment type="similarity">
    <text evidence="1">Belongs to the UbiD family.</text>
</comment>
<dbReference type="NCBIfam" id="TIGR00148">
    <property type="entry name" value="UbiD family decarboxylase"/>
    <property type="match status" value="1"/>
</dbReference>
<dbReference type="Pfam" id="PF20696">
    <property type="entry name" value="UbiD_C"/>
    <property type="match status" value="1"/>
</dbReference>
<dbReference type="SUPFAM" id="SSF143968">
    <property type="entry name" value="UbiD C-terminal domain-like"/>
    <property type="match status" value="2"/>
</dbReference>
<reference evidence="5 6" key="1">
    <citation type="submission" date="2018-04" db="EMBL/GenBank/DDBJ databases">
        <title>Novel Campyloabacter and Helicobacter Species and Strains.</title>
        <authorList>
            <person name="Mannion A.J."/>
            <person name="Shen Z."/>
            <person name="Fox J.G."/>
        </authorList>
    </citation>
    <scope>NUCLEOTIDE SEQUENCE [LARGE SCALE GENOMIC DNA]</scope>
    <source>
        <strain evidence="5 6">MIT 99-5101</strain>
    </source>
</reference>
<evidence type="ECO:0000259" key="4">
    <source>
        <dbReference type="Pfam" id="PF20696"/>
    </source>
</evidence>
<keyword evidence="6" id="KW-1185">Reference proteome</keyword>
<sequence>MRQTIDLLKAHNELKIITEPLDVELEIPHLAYLEVKHKNSKALLFTNPVDRARQISYETPVLMNLFGSFSRVQLLVGDTQGIAQEVAELIKLKPPKSLKEALKIAPKMLNLRFLAPKTIKEKGLCQEVISRGAEVDLSTIPILKTWSEDGGRFITMGQCYTQSLDGSVRNLGMYRLQVYDKNHLGLHWQVHKDSVSLLEEYHKANKKMPVSIAIGGDPLYTWCATAPLPYGLFELMLYGFIRKNRAKMVRCVSNELCVPYDADFVIEGFVEPSAMREEGRFGDHTGFYTPIEPYPVLEVSAITHKKNPIYLATVVGKPPLEDKYLGFPTERIFLPLLQTTTPNLIDYYMPENGVFHNLILAKIKARFPHIAQQSMHAFWGVGQMSFVKHAIFVGENAPSLQSAEIIPYILNRFSVQNCLMSEGVCDALDHASPSFAQGGKLGLDCTREDEIESTLEFASEEQLYKILSEILRVSGEVKCVRQIYQDTRNPIVLVGIDKKESLKKAFLALEQANLESLPSADIESLQRFLRIVVIVDFAKNDLENLYMLLWRVVNNTDAKRDIKIIGKTLLLDACDKGLCDDYMREWPKETDCTREVLDKLERLGLLSDFGDLESFYRTFHIDKSYDSKM</sequence>
<dbReference type="InterPro" id="IPR049383">
    <property type="entry name" value="UbiD-like_N"/>
</dbReference>
<dbReference type="NCBIfam" id="TIGR03701">
    <property type="entry name" value="mena_SCO4490"/>
    <property type="match status" value="1"/>
</dbReference>
<accession>A0A3D8I9H8</accession>
<dbReference type="PANTHER" id="PTHR30108:SF17">
    <property type="entry name" value="FERULIC ACID DECARBOXYLASE 1"/>
    <property type="match status" value="1"/>
</dbReference>
<name>A0A3D8I9H8_9HELI</name>
<evidence type="ECO:0000313" key="5">
    <source>
        <dbReference type="EMBL" id="RDU61820.1"/>
    </source>
</evidence>
<gene>
    <name evidence="5" type="ORF">CQA43_08855</name>
</gene>
<dbReference type="EMBL" id="NXLS01000011">
    <property type="protein sequence ID" value="RDU61820.1"/>
    <property type="molecule type" value="Genomic_DNA"/>
</dbReference>
<evidence type="ECO:0000313" key="6">
    <source>
        <dbReference type="Proteomes" id="UP000256650"/>
    </source>
</evidence>
<dbReference type="InterPro" id="IPR049381">
    <property type="entry name" value="UbiD-like_C"/>
</dbReference>
<dbReference type="PANTHER" id="PTHR30108">
    <property type="entry name" value="3-OCTAPRENYL-4-HYDROXYBENZOATE CARBOXY-LYASE-RELATED"/>
    <property type="match status" value="1"/>
</dbReference>
<dbReference type="SUPFAM" id="SSF50475">
    <property type="entry name" value="FMN-binding split barrel"/>
    <property type="match status" value="1"/>
</dbReference>
<evidence type="ECO:0000256" key="1">
    <source>
        <dbReference type="ARBA" id="ARBA00010021"/>
    </source>
</evidence>
<feature type="domain" description="3-octaprenyl-4-hydroxybenzoate carboxy-lyase-like Rift-related" evidence="2">
    <location>
        <begin position="120"/>
        <end position="318"/>
    </location>
</feature>
<dbReference type="OrthoDB" id="9809841at2"/>